<dbReference type="Gene3D" id="3.20.20.450">
    <property type="entry name" value="EAL domain"/>
    <property type="match status" value="1"/>
</dbReference>
<dbReference type="PROSITE" id="PS50112">
    <property type="entry name" value="PAS"/>
    <property type="match status" value="1"/>
</dbReference>
<dbReference type="SUPFAM" id="SSF141868">
    <property type="entry name" value="EAL domain-like"/>
    <property type="match status" value="1"/>
</dbReference>
<feature type="domain" description="EAL" evidence="5">
    <location>
        <begin position="425"/>
        <end position="671"/>
    </location>
</feature>
<dbReference type="NCBIfam" id="TIGR00229">
    <property type="entry name" value="sensory_box"/>
    <property type="match status" value="1"/>
</dbReference>
<dbReference type="InterPro" id="IPR000700">
    <property type="entry name" value="PAS-assoc_C"/>
</dbReference>
<feature type="coiled-coil region" evidence="1">
    <location>
        <begin position="86"/>
        <end position="131"/>
    </location>
</feature>
<feature type="domain" description="PAS" evidence="3">
    <location>
        <begin position="131"/>
        <end position="201"/>
    </location>
</feature>
<dbReference type="PROSITE" id="PS50113">
    <property type="entry name" value="PAC"/>
    <property type="match status" value="1"/>
</dbReference>
<dbReference type="Pfam" id="PF00563">
    <property type="entry name" value="EAL"/>
    <property type="match status" value="1"/>
</dbReference>
<evidence type="ECO:0000259" key="3">
    <source>
        <dbReference type="PROSITE" id="PS50112"/>
    </source>
</evidence>
<dbReference type="InterPro" id="IPR050706">
    <property type="entry name" value="Cyclic-di-GMP_PDE-like"/>
</dbReference>
<dbReference type="OrthoDB" id="9762141at2"/>
<dbReference type="CDD" id="cd00130">
    <property type="entry name" value="PAS"/>
    <property type="match status" value="1"/>
</dbReference>
<dbReference type="AlphaFoldDB" id="A0A1T5BI72"/>
<keyword evidence="8" id="KW-1185">Reference proteome</keyword>
<dbReference type="Gene3D" id="3.30.450.20">
    <property type="entry name" value="PAS domain"/>
    <property type="match status" value="1"/>
</dbReference>
<keyword evidence="1" id="KW-0175">Coiled coil</keyword>
<organism evidence="7 8">
    <name type="scientific">Acetoanaerobium noterae</name>
    <dbReference type="NCBI Taxonomy" id="745369"/>
    <lineage>
        <taxon>Bacteria</taxon>
        <taxon>Bacillati</taxon>
        <taxon>Bacillota</taxon>
        <taxon>Clostridia</taxon>
        <taxon>Peptostreptococcales</taxon>
        <taxon>Filifactoraceae</taxon>
        <taxon>Acetoanaerobium</taxon>
    </lineage>
</organism>
<feature type="transmembrane region" description="Helical" evidence="2">
    <location>
        <begin position="61"/>
        <end position="79"/>
    </location>
</feature>
<dbReference type="SUPFAM" id="SSF55073">
    <property type="entry name" value="Nucleotide cyclase"/>
    <property type="match status" value="1"/>
</dbReference>
<name>A0A1T5BI72_9FIRM</name>
<dbReference type="SMART" id="SM00091">
    <property type="entry name" value="PAS"/>
    <property type="match status" value="1"/>
</dbReference>
<dbReference type="InterPro" id="IPR029787">
    <property type="entry name" value="Nucleotide_cyclase"/>
</dbReference>
<dbReference type="SMART" id="SM00267">
    <property type="entry name" value="GGDEF"/>
    <property type="match status" value="1"/>
</dbReference>
<keyword evidence="2" id="KW-0472">Membrane</keyword>
<evidence type="ECO:0000259" key="6">
    <source>
        <dbReference type="PROSITE" id="PS50887"/>
    </source>
</evidence>
<dbReference type="PANTHER" id="PTHR33121">
    <property type="entry name" value="CYCLIC DI-GMP PHOSPHODIESTERASE PDEF"/>
    <property type="match status" value="1"/>
</dbReference>
<dbReference type="PROSITE" id="PS50887">
    <property type="entry name" value="GGDEF"/>
    <property type="match status" value="1"/>
</dbReference>
<dbReference type="InterPro" id="IPR001633">
    <property type="entry name" value="EAL_dom"/>
</dbReference>
<evidence type="ECO:0000313" key="7">
    <source>
        <dbReference type="EMBL" id="SKB46709.1"/>
    </source>
</evidence>
<dbReference type="InterPro" id="IPR000160">
    <property type="entry name" value="GGDEF_dom"/>
</dbReference>
<dbReference type="CDD" id="cd01949">
    <property type="entry name" value="GGDEF"/>
    <property type="match status" value="1"/>
</dbReference>
<sequence>MDKKDYDISNLAISEADTIKEKSPWKTIVIYMILGFLWILFSDRFVDIFADSHETYKLMQSYKGVFYVVVTAVILFYLIKYDYSKIMKLTNDVSEKNEELVSFSEELIAMDEDLQQKIESLNTAMKSINEQKQFTDDIFQNSNTCIVTWGLDGEVLDINNHFTELMGYDRQDIIGKKWYEILLPEEQKYKYYELTSKLESDRKVQNYENKALAKDGRIFDMLWNNAMIYNPQDDLTIVVSFGIDLTMQKQNERRIYELAYNDKLTGFKNLIAFENDINSKINKKTSFTLYYLDMDNFKHLNEIHGHKCGDMFLKDYASRLLTIFDRTNVYRWCGDEFVIIEEDTNDINITKRIDEIALLTKNIWKYKNVEYYPSVSIGITKFPEDAENLEGLKKNMDMALYKAKSSGKSLAVAYHSDFQKDIEKKLDLENTITQALINESFRLVFQPIYSIKTGKIISIEALIRCKSLNINIGEMINIAEESGQILQIDRWVVKKAFEIMKNELDKYDILLSINLSAKSIASPDLIDYLSNITKEYNINPIKIEFELTEHSLIFDIDWSKEVIGKLKHLGFGIALDDFGTRYSSLNYLSTIPFDSLKIDKSYIDKIVDTDKSRVIVEQIIDLSHNLGLTTVAEGIEENEQLDILKKLDCDYGQGYLLDKPLELEDLIIKIN</sequence>
<dbReference type="RefSeq" id="WP_079589484.1">
    <property type="nucleotide sequence ID" value="NZ_FUYN01000003.1"/>
</dbReference>
<dbReference type="EMBL" id="FUYN01000003">
    <property type="protein sequence ID" value="SKB46709.1"/>
    <property type="molecule type" value="Genomic_DNA"/>
</dbReference>
<reference evidence="8" key="1">
    <citation type="submission" date="2017-02" db="EMBL/GenBank/DDBJ databases">
        <authorList>
            <person name="Varghese N."/>
            <person name="Submissions S."/>
        </authorList>
    </citation>
    <scope>NUCLEOTIDE SEQUENCE [LARGE SCALE GENOMIC DNA]</scope>
    <source>
        <strain evidence="8">ATCC 35199</strain>
    </source>
</reference>
<keyword evidence="2" id="KW-0812">Transmembrane</keyword>
<dbReference type="GO" id="GO:0071111">
    <property type="term" value="F:cyclic-guanylate-specific phosphodiesterase activity"/>
    <property type="evidence" value="ECO:0007669"/>
    <property type="project" value="InterPro"/>
</dbReference>
<dbReference type="Gene3D" id="3.30.70.270">
    <property type="match status" value="1"/>
</dbReference>
<dbReference type="InterPro" id="IPR043128">
    <property type="entry name" value="Rev_trsase/Diguanyl_cyclase"/>
</dbReference>
<dbReference type="PANTHER" id="PTHR33121:SF71">
    <property type="entry name" value="OXYGEN SENSOR PROTEIN DOSP"/>
    <property type="match status" value="1"/>
</dbReference>
<dbReference type="InterPro" id="IPR035965">
    <property type="entry name" value="PAS-like_dom_sf"/>
</dbReference>
<accession>A0A1T5BI72</accession>
<dbReference type="NCBIfam" id="TIGR00254">
    <property type="entry name" value="GGDEF"/>
    <property type="match status" value="1"/>
</dbReference>
<dbReference type="SMART" id="SM00052">
    <property type="entry name" value="EAL"/>
    <property type="match status" value="1"/>
</dbReference>
<dbReference type="InterPro" id="IPR000014">
    <property type="entry name" value="PAS"/>
</dbReference>
<dbReference type="SUPFAM" id="SSF55785">
    <property type="entry name" value="PYP-like sensor domain (PAS domain)"/>
    <property type="match status" value="1"/>
</dbReference>
<feature type="domain" description="PAC" evidence="4">
    <location>
        <begin position="205"/>
        <end position="257"/>
    </location>
</feature>
<dbReference type="PROSITE" id="PS50883">
    <property type="entry name" value="EAL"/>
    <property type="match status" value="1"/>
</dbReference>
<evidence type="ECO:0000313" key="8">
    <source>
        <dbReference type="Proteomes" id="UP000243406"/>
    </source>
</evidence>
<dbReference type="CDD" id="cd01948">
    <property type="entry name" value="EAL"/>
    <property type="match status" value="1"/>
</dbReference>
<gene>
    <name evidence="7" type="ORF">SAMN02745120_1627</name>
</gene>
<protein>
    <submittedName>
        <fullName evidence="7">PAS domain S-box-containing protein/diguanylate cyclase (GGDEF) domain-containing protein</fullName>
    </submittedName>
</protein>
<evidence type="ECO:0000259" key="4">
    <source>
        <dbReference type="PROSITE" id="PS50113"/>
    </source>
</evidence>
<proteinExistence type="predicted"/>
<evidence type="ECO:0000259" key="5">
    <source>
        <dbReference type="PROSITE" id="PS50883"/>
    </source>
</evidence>
<feature type="transmembrane region" description="Helical" evidence="2">
    <location>
        <begin position="23"/>
        <end position="41"/>
    </location>
</feature>
<evidence type="ECO:0000256" key="2">
    <source>
        <dbReference type="SAM" id="Phobius"/>
    </source>
</evidence>
<feature type="domain" description="GGDEF" evidence="6">
    <location>
        <begin position="285"/>
        <end position="416"/>
    </location>
</feature>
<dbReference type="Pfam" id="PF13426">
    <property type="entry name" value="PAS_9"/>
    <property type="match status" value="1"/>
</dbReference>
<dbReference type="Pfam" id="PF00990">
    <property type="entry name" value="GGDEF"/>
    <property type="match status" value="1"/>
</dbReference>
<keyword evidence="2" id="KW-1133">Transmembrane helix</keyword>
<evidence type="ECO:0000256" key="1">
    <source>
        <dbReference type="SAM" id="Coils"/>
    </source>
</evidence>
<dbReference type="Proteomes" id="UP000243406">
    <property type="component" value="Unassembled WGS sequence"/>
</dbReference>
<dbReference type="InterPro" id="IPR035919">
    <property type="entry name" value="EAL_sf"/>
</dbReference>